<evidence type="ECO:0000256" key="7">
    <source>
        <dbReference type="ARBA" id="ARBA00022842"/>
    </source>
</evidence>
<dbReference type="GO" id="GO:0005524">
    <property type="term" value="F:ATP binding"/>
    <property type="evidence" value="ECO:0007669"/>
    <property type="project" value="UniProtKB-KW"/>
</dbReference>
<keyword evidence="6 10" id="KW-0067">ATP-binding</keyword>
<sequence>MNEKERFSEVEKKLQEMASPGIRPGLARLARLLSEAGMPQDKFPSVHVAGTNGKGSTAASLYAILRKSTYKTALYTSPHLVDFSERLVIDDKRVSAERWLAAVGLLERIIKKTSFFTDNLPTYFELITAAAILILAEESPDIAVFEAGMGGRLDASNILGDVRLSLIVPIGLDHTEYLGDTLEKVGAEKFAIMRRDTPALFAGDPRLDAQFIIAAKLHGAAPHIFSSAYSVADADYSLSGTDFTLRDKEGGGEERYHTPLVGTFQSENAALAAAAARLLSPAFPKITAKTIKEGLARTLWPGRMEVIAQAPPVIVDGGHNPHAMRRIAETLKTLMGGSHVNIVIAMMHDKEIAGALSFLRGLDVTLYCTEVPGNERSLGAREMERAASEAALRSGGSFHEPLAAIAEASKEGAPVLCCGSLFLVGYIKERKDELRRI</sequence>
<keyword evidence="3 10" id="KW-0436">Ligase</keyword>
<dbReference type="GO" id="GO:0046872">
    <property type="term" value="F:metal ion binding"/>
    <property type="evidence" value="ECO:0007669"/>
    <property type="project" value="UniProtKB-KW"/>
</dbReference>
<dbReference type="STRING" id="1197717.BED41_08045"/>
<dbReference type="OrthoDB" id="9809356at2"/>
<evidence type="ECO:0000256" key="2">
    <source>
        <dbReference type="ARBA" id="ARBA00013025"/>
    </source>
</evidence>
<feature type="domain" description="Mur ligase C-terminal" evidence="11">
    <location>
        <begin position="302"/>
        <end position="420"/>
    </location>
</feature>
<dbReference type="GO" id="GO:0004326">
    <property type="term" value="F:tetrahydrofolylpolyglutamate synthase activity"/>
    <property type="evidence" value="ECO:0007669"/>
    <property type="project" value="UniProtKB-EC"/>
</dbReference>
<dbReference type="Gene3D" id="3.40.1190.10">
    <property type="entry name" value="Mur-like, catalytic domain"/>
    <property type="match status" value="1"/>
</dbReference>
<dbReference type="SUPFAM" id="SSF53623">
    <property type="entry name" value="MurD-like peptide ligases, catalytic domain"/>
    <property type="match status" value="1"/>
</dbReference>
<reference evidence="13" key="1">
    <citation type="submission" date="2016-08" db="EMBL/GenBank/DDBJ databases">
        <title>Complete genome of Cloacibacillus porcorum.</title>
        <authorList>
            <person name="Looft T."/>
            <person name="Bayles D.O."/>
            <person name="Alt D.P."/>
        </authorList>
    </citation>
    <scope>NUCLEOTIDE SEQUENCE [LARGE SCALE GENOMIC DNA]</scope>
    <source>
        <strain evidence="13">CL-84</strain>
    </source>
</reference>
<dbReference type="InterPro" id="IPR013221">
    <property type="entry name" value="Mur_ligase_cen"/>
</dbReference>
<dbReference type="Proteomes" id="UP000093044">
    <property type="component" value="Chromosome"/>
</dbReference>
<evidence type="ECO:0000256" key="5">
    <source>
        <dbReference type="ARBA" id="ARBA00022741"/>
    </source>
</evidence>
<dbReference type="PROSITE" id="PS01012">
    <property type="entry name" value="FOLYLPOLYGLU_SYNT_2"/>
    <property type="match status" value="1"/>
</dbReference>
<dbReference type="InterPro" id="IPR001645">
    <property type="entry name" value="Folylpolyglutamate_synth"/>
</dbReference>
<dbReference type="EC" id="6.3.2.17" evidence="2"/>
<evidence type="ECO:0000313" key="13">
    <source>
        <dbReference type="EMBL" id="ANZ45034.1"/>
    </source>
</evidence>
<name>A0A1B2I4Y7_9BACT</name>
<feature type="domain" description="Mur ligase central" evidence="12">
    <location>
        <begin position="48"/>
        <end position="276"/>
    </location>
</feature>
<dbReference type="AlphaFoldDB" id="A0A1B2I4Y7"/>
<evidence type="ECO:0000313" key="14">
    <source>
        <dbReference type="Proteomes" id="UP000093044"/>
    </source>
</evidence>
<keyword evidence="5 10" id="KW-0547">Nucleotide-binding</keyword>
<dbReference type="EMBL" id="CP016757">
    <property type="protein sequence ID" value="ANZ45034.1"/>
    <property type="molecule type" value="Genomic_DNA"/>
</dbReference>
<dbReference type="SUPFAM" id="SSF53244">
    <property type="entry name" value="MurD-like peptide ligases, peptide-binding domain"/>
    <property type="match status" value="1"/>
</dbReference>
<evidence type="ECO:0000256" key="3">
    <source>
        <dbReference type="ARBA" id="ARBA00022598"/>
    </source>
</evidence>
<dbReference type="InterPro" id="IPR036565">
    <property type="entry name" value="Mur-like_cat_sf"/>
</dbReference>
<protein>
    <recommendedName>
        <fullName evidence="2">tetrahydrofolate synthase</fullName>
        <ecNumber evidence="2">6.3.2.17</ecNumber>
    </recommendedName>
    <alternativeName>
        <fullName evidence="8">Tetrahydrofolylpolyglutamate synthase</fullName>
    </alternativeName>
</protein>
<keyword evidence="4" id="KW-0479">Metal-binding</keyword>
<gene>
    <name evidence="13" type="ORF">BED41_08045</name>
</gene>
<evidence type="ECO:0000256" key="6">
    <source>
        <dbReference type="ARBA" id="ARBA00022840"/>
    </source>
</evidence>
<dbReference type="InterPro" id="IPR004101">
    <property type="entry name" value="Mur_ligase_C"/>
</dbReference>
<evidence type="ECO:0000256" key="10">
    <source>
        <dbReference type="PIRNR" id="PIRNR001563"/>
    </source>
</evidence>
<organism evidence="13 14">
    <name type="scientific">Cloacibacillus porcorum</name>
    <dbReference type="NCBI Taxonomy" id="1197717"/>
    <lineage>
        <taxon>Bacteria</taxon>
        <taxon>Thermotogati</taxon>
        <taxon>Synergistota</taxon>
        <taxon>Synergistia</taxon>
        <taxon>Synergistales</taxon>
        <taxon>Synergistaceae</taxon>
        <taxon>Cloacibacillus</taxon>
    </lineage>
</organism>
<dbReference type="Pfam" id="PF08245">
    <property type="entry name" value="Mur_ligase_M"/>
    <property type="match status" value="1"/>
</dbReference>
<comment type="catalytic activity">
    <reaction evidence="9">
        <text>(6S)-5,6,7,8-tetrahydrofolyl-(gamma-L-Glu)(n) + L-glutamate + ATP = (6S)-5,6,7,8-tetrahydrofolyl-(gamma-L-Glu)(n+1) + ADP + phosphate + H(+)</text>
        <dbReference type="Rhea" id="RHEA:10580"/>
        <dbReference type="Rhea" id="RHEA-COMP:14738"/>
        <dbReference type="Rhea" id="RHEA-COMP:14740"/>
        <dbReference type="ChEBI" id="CHEBI:15378"/>
        <dbReference type="ChEBI" id="CHEBI:29985"/>
        <dbReference type="ChEBI" id="CHEBI:30616"/>
        <dbReference type="ChEBI" id="CHEBI:43474"/>
        <dbReference type="ChEBI" id="CHEBI:141005"/>
        <dbReference type="ChEBI" id="CHEBI:456216"/>
        <dbReference type="EC" id="6.3.2.17"/>
    </reaction>
</comment>
<dbReference type="Gene3D" id="3.90.190.20">
    <property type="entry name" value="Mur ligase, C-terminal domain"/>
    <property type="match status" value="1"/>
</dbReference>
<dbReference type="PANTHER" id="PTHR11136:SF0">
    <property type="entry name" value="DIHYDROFOLATE SYNTHETASE-RELATED"/>
    <property type="match status" value="1"/>
</dbReference>
<keyword evidence="14" id="KW-1185">Reference proteome</keyword>
<evidence type="ECO:0000259" key="12">
    <source>
        <dbReference type="Pfam" id="PF08245"/>
    </source>
</evidence>
<dbReference type="GO" id="GO:0008841">
    <property type="term" value="F:dihydrofolate synthase activity"/>
    <property type="evidence" value="ECO:0007669"/>
    <property type="project" value="TreeGrafter"/>
</dbReference>
<accession>A0A1B2I4Y7</accession>
<dbReference type="InterPro" id="IPR036615">
    <property type="entry name" value="Mur_ligase_C_dom_sf"/>
</dbReference>
<evidence type="ECO:0000256" key="8">
    <source>
        <dbReference type="ARBA" id="ARBA00030592"/>
    </source>
</evidence>
<comment type="similarity">
    <text evidence="1 10">Belongs to the folylpolyglutamate synthase family.</text>
</comment>
<dbReference type="GO" id="GO:0005737">
    <property type="term" value="C:cytoplasm"/>
    <property type="evidence" value="ECO:0007669"/>
    <property type="project" value="TreeGrafter"/>
</dbReference>
<dbReference type="PIRSF" id="PIRSF001563">
    <property type="entry name" value="Folylpolyglu_synth"/>
    <property type="match status" value="1"/>
</dbReference>
<dbReference type="Pfam" id="PF02875">
    <property type="entry name" value="Mur_ligase_C"/>
    <property type="match status" value="1"/>
</dbReference>
<dbReference type="NCBIfam" id="TIGR01499">
    <property type="entry name" value="folC"/>
    <property type="match status" value="1"/>
</dbReference>
<proteinExistence type="inferred from homology"/>
<evidence type="ECO:0000256" key="9">
    <source>
        <dbReference type="ARBA" id="ARBA00047493"/>
    </source>
</evidence>
<evidence type="ECO:0000256" key="4">
    <source>
        <dbReference type="ARBA" id="ARBA00022723"/>
    </source>
</evidence>
<dbReference type="KEGG" id="cpor:BED41_08045"/>
<dbReference type="InterPro" id="IPR018109">
    <property type="entry name" value="Folylpolyglutamate_synth_CS"/>
</dbReference>
<dbReference type="PANTHER" id="PTHR11136">
    <property type="entry name" value="FOLYLPOLYGLUTAMATE SYNTHASE-RELATED"/>
    <property type="match status" value="1"/>
</dbReference>
<evidence type="ECO:0000256" key="1">
    <source>
        <dbReference type="ARBA" id="ARBA00008276"/>
    </source>
</evidence>
<evidence type="ECO:0000259" key="11">
    <source>
        <dbReference type="Pfam" id="PF02875"/>
    </source>
</evidence>
<keyword evidence="7" id="KW-0460">Magnesium</keyword>